<evidence type="ECO:0000313" key="2">
    <source>
        <dbReference type="EMBL" id="KAI9557558.1"/>
    </source>
</evidence>
<dbReference type="Proteomes" id="UP000820818">
    <property type="component" value="Linkage Group LG6"/>
</dbReference>
<feature type="compositionally biased region" description="Pro residues" evidence="1">
    <location>
        <begin position="191"/>
        <end position="204"/>
    </location>
</feature>
<accession>A0AAD5L8A4</accession>
<proteinExistence type="predicted"/>
<feature type="region of interest" description="Disordered" evidence="1">
    <location>
        <begin position="50"/>
        <end position="166"/>
    </location>
</feature>
<feature type="compositionally biased region" description="Low complexity" evidence="1">
    <location>
        <begin position="104"/>
        <end position="118"/>
    </location>
</feature>
<feature type="region of interest" description="Disordered" evidence="1">
    <location>
        <begin position="249"/>
        <end position="333"/>
    </location>
</feature>
<feature type="compositionally biased region" description="Low complexity" evidence="1">
    <location>
        <begin position="411"/>
        <end position="431"/>
    </location>
</feature>
<dbReference type="AlphaFoldDB" id="A0AAD5L8A4"/>
<protein>
    <submittedName>
        <fullName evidence="2">Uncharacterized protein</fullName>
    </submittedName>
</protein>
<comment type="caution">
    <text evidence="2">The sequence shown here is derived from an EMBL/GenBank/DDBJ whole genome shotgun (WGS) entry which is preliminary data.</text>
</comment>
<feature type="region of interest" description="Disordered" evidence="1">
    <location>
        <begin position="181"/>
        <end position="232"/>
    </location>
</feature>
<feature type="compositionally biased region" description="Low complexity" evidence="1">
    <location>
        <begin position="281"/>
        <end position="333"/>
    </location>
</feature>
<sequence>MFQSGFSAMGPGGYGFPSHLHASAGYISAMHSPHAPMAMGYSTNPGVVPPTATPSPAPSPAASSFMPVPPVPAMPTVIQQSGKQRRSSSTHRYTPIAPAPPSHTSNSTIISPSVTTPSAGYYNQHPAAAQPQVPVARPSSQYLPPAQSPSHPTPPTSTSSTTATAPSCSLAKLQQLTNGLADSASPHHTMTPPPNQTPPPPPPSHLHGLSHSRDPYGYGVVPTPPPSAIPSQQSYAKYYQGSVPSPIPVSSSPVAGLNAPSSVVHSNNSELTSTHAGGGHNVNAAGQSGRSSSSTAAAPPSSSSVGRNSNSSNSQQRQAPDAATQQRQAQQLMQQSYAAMNQLNGYRMSMAGMAGMPGMPGMPGMGMPSMSMMAAQHQALNSASYIAAANPGFMNQSQLGVMNMHAHAAAAHAAQHPHAAPHSHSAAAQAAQYQQVDQRTGTPAGMYSAPYAYGIPQLPQLNGTMRR</sequence>
<evidence type="ECO:0000256" key="1">
    <source>
        <dbReference type="SAM" id="MobiDB-lite"/>
    </source>
</evidence>
<organism evidence="2 3">
    <name type="scientific">Daphnia sinensis</name>
    <dbReference type="NCBI Taxonomy" id="1820382"/>
    <lineage>
        <taxon>Eukaryota</taxon>
        <taxon>Metazoa</taxon>
        <taxon>Ecdysozoa</taxon>
        <taxon>Arthropoda</taxon>
        <taxon>Crustacea</taxon>
        <taxon>Branchiopoda</taxon>
        <taxon>Diplostraca</taxon>
        <taxon>Cladocera</taxon>
        <taxon>Anomopoda</taxon>
        <taxon>Daphniidae</taxon>
        <taxon>Daphnia</taxon>
        <taxon>Daphnia similis group</taxon>
    </lineage>
</organism>
<feature type="compositionally biased region" description="Pro residues" evidence="1">
    <location>
        <begin position="50"/>
        <end position="59"/>
    </location>
</feature>
<feature type="region of interest" description="Disordered" evidence="1">
    <location>
        <begin position="411"/>
        <end position="439"/>
    </location>
</feature>
<name>A0AAD5L8A4_9CRUS</name>
<dbReference type="EMBL" id="WJBH02000006">
    <property type="protein sequence ID" value="KAI9557558.1"/>
    <property type="molecule type" value="Genomic_DNA"/>
</dbReference>
<dbReference type="PRINTS" id="PR01217">
    <property type="entry name" value="PRICHEXTENSN"/>
</dbReference>
<evidence type="ECO:0000313" key="3">
    <source>
        <dbReference type="Proteomes" id="UP000820818"/>
    </source>
</evidence>
<gene>
    <name evidence="2" type="ORF">GHT06_017386</name>
</gene>
<feature type="compositionally biased region" description="Low complexity" evidence="1">
    <location>
        <begin position="126"/>
        <end position="166"/>
    </location>
</feature>
<reference evidence="2 3" key="1">
    <citation type="submission" date="2022-05" db="EMBL/GenBank/DDBJ databases">
        <title>A multi-omics perspective on studying reproductive biology in Daphnia sinensis.</title>
        <authorList>
            <person name="Jia J."/>
        </authorList>
    </citation>
    <scope>NUCLEOTIDE SEQUENCE [LARGE SCALE GENOMIC DNA]</scope>
    <source>
        <strain evidence="2 3">WSL</strain>
    </source>
</reference>
<feature type="compositionally biased region" description="Polar residues" evidence="1">
    <location>
        <begin position="259"/>
        <end position="274"/>
    </location>
</feature>
<keyword evidence="3" id="KW-1185">Reference proteome</keyword>